<dbReference type="InterPro" id="IPR036397">
    <property type="entry name" value="RNaseH_sf"/>
</dbReference>
<comment type="caution">
    <text evidence="1">The sequence shown here is derived from an EMBL/GenBank/DDBJ whole genome shotgun (WGS) entry which is preliminary data.</text>
</comment>
<accession>A0AAV6FTX4</accession>
<protein>
    <recommendedName>
        <fullName evidence="3">Integrase catalytic domain-containing protein</fullName>
    </recommendedName>
</protein>
<evidence type="ECO:0000313" key="2">
    <source>
        <dbReference type="Proteomes" id="UP000823561"/>
    </source>
</evidence>
<dbReference type="GO" id="GO:0003676">
    <property type="term" value="F:nucleic acid binding"/>
    <property type="evidence" value="ECO:0007669"/>
    <property type="project" value="InterPro"/>
</dbReference>
<dbReference type="Proteomes" id="UP000823561">
    <property type="component" value="Chromosome 19"/>
</dbReference>
<proteinExistence type="predicted"/>
<name>A0AAV6FTX4_9TELE</name>
<dbReference type="PANTHER" id="PTHR37984">
    <property type="entry name" value="PROTEIN CBG26694"/>
    <property type="match status" value="1"/>
</dbReference>
<dbReference type="Gene3D" id="3.30.420.10">
    <property type="entry name" value="Ribonuclease H-like superfamily/Ribonuclease H"/>
    <property type="match status" value="1"/>
</dbReference>
<evidence type="ECO:0000313" key="1">
    <source>
        <dbReference type="EMBL" id="KAG5265899.1"/>
    </source>
</evidence>
<dbReference type="EMBL" id="JADWDJ010000019">
    <property type="protein sequence ID" value="KAG5265899.1"/>
    <property type="molecule type" value="Genomic_DNA"/>
</dbReference>
<dbReference type="PANTHER" id="PTHR37984:SF15">
    <property type="entry name" value="INTEGRASE CATALYTIC DOMAIN-CONTAINING PROTEIN"/>
    <property type="match status" value="1"/>
</dbReference>
<dbReference type="InterPro" id="IPR050951">
    <property type="entry name" value="Retrovirus_Pol_polyprotein"/>
</dbReference>
<reference evidence="1" key="1">
    <citation type="submission" date="2020-10" db="EMBL/GenBank/DDBJ databases">
        <title>Chromosome-scale genome assembly of the Allis shad, Alosa alosa.</title>
        <authorList>
            <person name="Margot Z."/>
            <person name="Christophe K."/>
            <person name="Cabau C."/>
            <person name="Louis A."/>
            <person name="Berthelot C."/>
            <person name="Parey E."/>
            <person name="Roest Crollius H."/>
            <person name="Montfort J."/>
            <person name="Robinson-Rechavi M."/>
            <person name="Bucao C."/>
            <person name="Bouchez O."/>
            <person name="Gislard M."/>
            <person name="Lluch J."/>
            <person name="Milhes M."/>
            <person name="Lampietro C."/>
            <person name="Lopez Roques C."/>
            <person name="Donnadieu C."/>
            <person name="Braasch I."/>
            <person name="Desvignes T."/>
            <person name="Postlethwait J."/>
            <person name="Bobe J."/>
            <person name="Guiguen Y."/>
        </authorList>
    </citation>
    <scope>NUCLEOTIDE SEQUENCE</scope>
    <source>
        <strain evidence="1">M-15738</strain>
        <tissue evidence="1">Blood</tissue>
    </source>
</reference>
<keyword evidence="2" id="KW-1185">Reference proteome</keyword>
<sequence length="210" mass="24056">MRSLVEEKKSRWADYLPEMIHAYNNTVHTSTGYTPSYLMFGRHARAPVDVLLGGPLEEPSTLGAWVQKHHERLYFAYKRAGELNAGAAQKQKRQHDGQGGLGPLMMGERVLLRNVGPKGQSKLANYWHNVPYVVVKQPNPDVPVYVVKPERRKGKEKVLHRRLLSPCPLSLQAPVQEERGEPEPARPSFRFDSFVRFELFMGFCVWYCLI</sequence>
<gene>
    <name evidence="1" type="ORF">AALO_G00247560</name>
</gene>
<organism evidence="1 2">
    <name type="scientific">Alosa alosa</name>
    <name type="common">allis shad</name>
    <dbReference type="NCBI Taxonomy" id="278164"/>
    <lineage>
        <taxon>Eukaryota</taxon>
        <taxon>Metazoa</taxon>
        <taxon>Chordata</taxon>
        <taxon>Craniata</taxon>
        <taxon>Vertebrata</taxon>
        <taxon>Euteleostomi</taxon>
        <taxon>Actinopterygii</taxon>
        <taxon>Neopterygii</taxon>
        <taxon>Teleostei</taxon>
        <taxon>Clupei</taxon>
        <taxon>Clupeiformes</taxon>
        <taxon>Clupeoidei</taxon>
        <taxon>Clupeidae</taxon>
        <taxon>Alosa</taxon>
    </lineage>
</organism>
<evidence type="ECO:0008006" key="3">
    <source>
        <dbReference type="Google" id="ProtNLM"/>
    </source>
</evidence>
<dbReference type="AlphaFoldDB" id="A0AAV6FTX4"/>